<dbReference type="GO" id="GO:0005793">
    <property type="term" value="C:endoplasmic reticulum-Golgi intermediate compartment"/>
    <property type="evidence" value="ECO:0007669"/>
    <property type="project" value="TreeGrafter"/>
</dbReference>
<dbReference type="InterPro" id="IPR018247">
    <property type="entry name" value="EF_Hand_1_Ca_BS"/>
</dbReference>
<dbReference type="GO" id="GO:0005509">
    <property type="term" value="F:calcium ion binding"/>
    <property type="evidence" value="ECO:0007669"/>
    <property type="project" value="InterPro"/>
</dbReference>
<dbReference type="GO" id="GO:0070062">
    <property type="term" value="C:extracellular exosome"/>
    <property type="evidence" value="ECO:0007669"/>
    <property type="project" value="TreeGrafter"/>
</dbReference>
<dbReference type="OrthoDB" id="5982823at2759"/>
<dbReference type="WBParaSite" id="GPUH_0000992101-mRNA-1">
    <property type="protein sequence ID" value="GPUH_0000992101-mRNA-1"/>
    <property type="gene ID" value="GPUH_0000992101"/>
</dbReference>
<dbReference type="SUPFAM" id="SSF47473">
    <property type="entry name" value="EF-hand"/>
    <property type="match status" value="1"/>
</dbReference>
<evidence type="ECO:0000259" key="3">
    <source>
        <dbReference type="PROSITE" id="PS50222"/>
    </source>
</evidence>
<keyword evidence="5" id="KW-1185">Reference proteome</keyword>
<dbReference type="PROSITE" id="PS00018">
    <property type="entry name" value="EF_HAND_1"/>
    <property type="match status" value="1"/>
</dbReference>
<evidence type="ECO:0000313" key="6">
    <source>
        <dbReference type="WBParaSite" id="GPUH_0000992101-mRNA-1"/>
    </source>
</evidence>
<evidence type="ECO:0000313" key="4">
    <source>
        <dbReference type="EMBL" id="VDK79184.1"/>
    </source>
</evidence>
<feature type="domain" description="EF-hand" evidence="3">
    <location>
        <begin position="6"/>
        <end position="35"/>
    </location>
</feature>
<dbReference type="EMBL" id="UYRT01034755">
    <property type="protein sequence ID" value="VDK79184.1"/>
    <property type="molecule type" value="Genomic_DNA"/>
</dbReference>
<gene>
    <name evidence="4" type="ORF">GPUH_LOCUS9910</name>
</gene>
<dbReference type="PROSITE" id="PS50222">
    <property type="entry name" value="EF_HAND_2"/>
    <property type="match status" value="1"/>
</dbReference>
<evidence type="ECO:0000256" key="2">
    <source>
        <dbReference type="ARBA" id="ARBA00022837"/>
    </source>
</evidence>
<dbReference type="PANTHER" id="PTHR19237">
    <property type="entry name" value="NUCLEOBINDIN"/>
    <property type="match status" value="1"/>
</dbReference>
<dbReference type="Proteomes" id="UP000271098">
    <property type="component" value="Unassembled WGS sequence"/>
</dbReference>
<dbReference type="InterPro" id="IPR040250">
    <property type="entry name" value="Nucleobindin"/>
</dbReference>
<reference evidence="6" key="1">
    <citation type="submission" date="2016-06" db="UniProtKB">
        <authorList>
            <consortium name="WormBaseParasite"/>
        </authorList>
    </citation>
    <scope>IDENTIFICATION</scope>
</reference>
<dbReference type="InterPro" id="IPR011992">
    <property type="entry name" value="EF-hand-dom_pair"/>
</dbReference>
<protein>
    <submittedName>
        <fullName evidence="6">EF-hand domain-containing protein</fullName>
    </submittedName>
</protein>
<keyword evidence="1" id="KW-0732">Signal</keyword>
<evidence type="ECO:0000313" key="5">
    <source>
        <dbReference type="Proteomes" id="UP000271098"/>
    </source>
</evidence>
<evidence type="ECO:0000256" key="1">
    <source>
        <dbReference type="ARBA" id="ARBA00022729"/>
    </source>
</evidence>
<keyword evidence="2" id="KW-0106">Calcium</keyword>
<proteinExistence type="predicted"/>
<name>A0A183DMG9_9BILA</name>
<dbReference type="Gene3D" id="1.10.238.10">
    <property type="entry name" value="EF-hand"/>
    <property type="match status" value="1"/>
</dbReference>
<accession>A0A183DMG9</accession>
<dbReference type="AlphaFoldDB" id="A0A183DMG9"/>
<reference evidence="4 5" key="2">
    <citation type="submission" date="2018-11" db="EMBL/GenBank/DDBJ databases">
        <authorList>
            <consortium name="Pathogen Informatics"/>
        </authorList>
    </citation>
    <scope>NUCLEOTIDE SEQUENCE [LARGE SCALE GENOMIC DNA]</scope>
</reference>
<dbReference type="PANTHER" id="PTHR19237:SF20">
    <property type="entry name" value="NUCLEOBINDIN 1"/>
    <property type="match status" value="1"/>
</dbReference>
<organism evidence="6">
    <name type="scientific">Gongylonema pulchrum</name>
    <dbReference type="NCBI Taxonomy" id="637853"/>
    <lineage>
        <taxon>Eukaryota</taxon>
        <taxon>Metazoa</taxon>
        <taxon>Ecdysozoa</taxon>
        <taxon>Nematoda</taxon>
        <taxon>Chromadorea</taxon>
        <taxon>Rhabditida</taxon>
        <taxon>Spirurina</taxon>
        <taxon>Spiruromorpha</taxon>
        <taxon>Spiruroidea</taxon>
        <taxon>Gongylonematidae</taxon>
        <taxon>Gongylonema</taxon>
    </lineage>
</organism>
<dbReference type="InterPro" id="IPR002048">
    <property type="entry name" value="EF_hand_dom"/>
</dbReference>
<sequence length="86" mass="10127">MYRMREHVMKQMDKDGDNRISRAEFLADAEAQDDRSDQGWEDIADREQYTKEELEKFEKEYARQQGWGEYAYSTPAPTAVPPYQAG</sequence>